<keyword evidence="9" id="KW-1185">Reference proteome</keyword>
<keyword evidence="4" id="KW-0479">Metal-binding</keyword>
<gene>
    <name evidence="8" type="ORF">NE237_000832</name>
</gene>
<comment type="similarity">
    <text evidence="2">Belongs to the cysteine dioxygenase family.</text>
</comment>
<dbReference type="GO" id="GO:0046872">
    <property type="term" value="F:metal ion binding"/>
    <property type="evidence" value="ECO:0007669"/>
    <property type="project" value="UniProtKB-KW"/>
</dbReference>
<evidence type="ECO:0000256" key="7">
    <source>
        <dbReference type="ARBA" id="ARBA00024284"/>
    </source>
</evidence>
<dbReference type="EC" id="1.13.11.20" evidence="3"/>
<dbReference type="SUPFAM" id="SSF51182">
    <property type="entry name" value="RmlC-like cupins"/>
    <property type="match status" value="1"/>
</dbReference>
<comment type="cofactor">
    <cofactor evidence="1">
        <name>Fe(2+)</name>
        <dbReference type="ChEBI" id="CHEBI:29033"/>
    </cofactor>
</comment>
<dbReference type="Gene3D" id="2.60.120.10">
    <property type="entry name" value="Jelly Rolls"/>
    <property type="match status" value="1"/>
</dbReference>
<accession>A0A9Q0KT03</accession>
<organism evidence="8 9">
    <name type="scientific">Protea cynaroides</name>
    <dbReference type="NCBI Taxonomy" id="273540"/>
    <lineage>
        <taxon>Eukaryota</taxon>
        <taxon>Viridiplantae</taxon>
        <taxon>Streptophyta</taxon>
        <taxon>Embryophyta</taxon>
        <taxon>Tracheophyta</taxon>
        <taxon>Spermatophyta</taxon>
        <taxon>Magnoliopsida</taxon>
        <taxon>Proteales</taxon>
        <taxon>Proteaceae</taxon>
        <taxon>Protea</taxon>
    </lineage>
</organism>
<sequence>MPAIQKLYEACKVSFSPNGPISEEALEKVRAMLDKIRPSDVGLEQEAQLVRGWKDSPHGTNGKKGRNGSHSYLPPIKYLHLHECDRFTIGIFCMPPSSIIPLHNHPGMTVLSKLLYGSLYVKSYDWLDLPGPADPSQARPAKLVKDCEMTAPCGTTVLYPSSGGNIHSFKAITPCALFDILSPPYSSEDGRHCSYFRMSPRKDLPGINESSGINDSEVPWLEEFQPPDNLVVRRGVLITCEAVMLFQANVVYGRCFSFLDIFASNGTHRMMHVSSKAEVILCFRCPWIYCQKNMWFRTILTVYPFLDLYGLETVSFATWKRSYDHLREYCDLVVIFEVLKQSRRVLIDIASGRMVN</sequence>
<evidence type="ECO:0000256" key="1">
    <source>
        <dbReference type="ARBA" id="ARBA00001954"/>
    </source>
</evidence>
<comment type="caution">
    <text evidence="8">The sequence shown here is derived from an EMBL/GenBank/DDBJ whole genome shotgun (WGS) entry which is preliminary data.</text>
</comment>
<protein>
    <recommendedName>
        <fullName evidence="3">cysteine dioxygenase</fullName>
        <ecNumber evidence="3">1.13.11.20</ecNumber>
    </recommendedName>
</protein>
<dbReference type="Proteomes" id="UP001141806">
    <property type="component" value="Unassembled WGS sequence"/>
</dbReference>
<evidence type="ECO:0000256" key="4">
    <source>
        <dbReference type="ARBA" id="ARBA00022723"/>
    </source>
</evidence>
<dbReference type="GO" id="GO:0070483">
    <property type="term" value="P:detection of hypoxia"/>
    <property type="evidence" value="ECO:0007669"/>
    <property type="project" value="UniProtKB-ARBA"/>
</dbReference>
<dbReference type="AlphaFoldDB" id="A0A9Q0KT03"/>
<dbReference type="CDD" id="cd20289">
    <property type="entry name" value="cupin_ADO"/>
    <property type="match status" value="1"/>
</dbReference>
<dbReference type="InterPro" id="IPR011051">
    <property type="entry name" value="RmlC_Cupin_sf"/>
</dbReference>
<keyword evidence="6" id="KW-0408">Iron</keyword>
<proteinExistence type="inferred from homology"/>
<name>A0A9Q0KT03_9MAGN</name>
<dbReference type="PANTHER" id="PTHR22966:SF61">
    <property type="entry name" value="2-AMINOETHANETHIOL DIOXYGENASE"/>
    <property type="match status" value="1"/>
</dbReference>
<evidence type="ECO:0000313" key="9">
    <source>
        <dbReference type="Proteomes" id="UP001141806"/>
    </source>
</evidence>
<dbReference type="InterPro" id="IPR014710">
    <property type="entry name" value="RmlC-like_jellyroll"/>
</dbReference>
<evidence type="ECO:0000256" key="5">
    <source>
        <dbReference type="ARBA" id="ARBA00023002"/>
    </source>
</evidence>
<dbReference type="PANTHER" id="PTHR22966">
    <property type="entry name" value="2-AMINOETHANETHIOL DIOXYGENASE"/>
    <property type="match status" value="1"/>
</dbReference>
<dbReference type="EMBL" id="JAMYWD010000003">
    <property type="protein sequence ID" value="KAJ4975726.1"/>
    <property type="molecule type" value="Genomic_DNA"/>
</dbReference>
<evidence type="ECO:0000256" key="3">
    <source>
        <dbReference type="ARBA" id="ARBA00013133"/>
    </source>
</evidence>
<dbReference type="InterPro" id="IPR012864">
    <property type="entry name" value="PCO/ADO"/>
</dbReference>
<keyword evidence="5" id="KW-0560">Oxidoreductase</keyword>
<dbReference type="OrthoDB" id="271433at2759"/>
<evidence type="ECO:0000256" key="2">
    <source>
        <dbReference type="ARBA" id="ARBA00006622"/>
    </source>
</evidence>
<reference evidence="8" key="1">
    <citation type="journal article" date="2023" name="Plant J.">
        <title>The genome of the king protea, Protea cynaroides.</title>
        <authorList>
            <person name="Chang J."/>
            <person name="Duong T.A."/>
            <person name="Schoeman C."/>
            <person name="Ma X."/>
            <person name="Roodt D."/>
            <person name="Barker N."/>
            <person name="Li Z."/>
            <person name="Van de Peer Y."/>
            <person name="Mizrachi E."/>
        </authorList>
    </citation>
    <scope>NUCLEOTIDE SEQUENCE</scope>
    <source>
        <tissue evidence="8">Young leaves</tissue>
    </source>
</reference>
<evidence type="ECO:0000313" key="8">
    <source>
        <dbReference type="EMBL" id="KAJ4975726.1"/>
    </source>
</evidence>
<evidence type="ECO:0000256" key="6">
    <source>
        <dbReference type="ARBA" id="ARBA00023004"/>
    </source>
</evidence>
<dbReference type="GO" id="GO:0017172">
    <property type="term" value="F:cysteine dioxygenase activity"/>
    <property type="evidence" value="ECO:0007669"/>
    <property type="project" value="UniProtKB-EC"/>
</dbReference>
<dbReference type="Pfam" id="PF07847">
    <property type="entry name" value="PCO_ADO"/>
    <property type="match status" value="1"/>
</dbReference>
<comment type="catalytic activity">
    <reaction evidence="7">
        <text>L-cysteine + O2 = 3-sulfino-L-alanine + H(+)</text>
        <dbReference type="Rhea" id="RHEA:20441"/>
        <dbReference type="ChEBI" id="CHEBI:15378"/>
        <dbReference type="ChEBI" id="CHEBI:15379"/>
        <dbReference type="ChEBI" id="CHEBI:35235"/>
        <dbReference type="ChEBI" id="CHEBI:61085"/>
        <dbReference type="EC" id="1.13.11.20"/>
    </reaction>
    <physiologicalReaction direction="left-to-right" evidence="7">
        <dbReference type="Rhea" id="RHEA:20442"/>
    </physiologicalReaction>
</comment>